<dbReference type="InterPro" id="IPR001789">
    <property type="entry name" value="Sig_transdc_resp-reg_receiver"/>
</dbReference>
<dbReference type="Gene3D" id="3.40.50.2300">
    <property type="match status" value="1"/>
</dbReference>
<reference evidence="4 5" key="1">
    <citation type="submission" date="2019-07" db="EMBL/GenBank/DDBJ databases">
        <authorList>
            <person name="Cremers G."/>
        </authorList>
    </citation>
    <scope>NUCLEOTIDE SEQUENCE [LARGE SCALE GENOMIC DNA]</scope>
</reference>
<evidence type="ECO:0000256" key="1">
    <source>
        <dbReference type="ARBA" id="ARBA00022553"/>
    </source>
</evidence>
<dbReference type="Proteomes" id="UP000334340">
    <property type="component" value="Unassembled WGS sequence"/>
</dbReference>
<dbReference type="PANTHER" id="PTHR44591">
    <property type="entry name" value="STRESS RESPONSE REGULATOR PROTEIN 1"/>
    <property type="match status" value="1"/>
</dbReference>
<name>A0A564ZI27_9BACT</name>
<gene>
    <name evidence="4" type="ORF">MELA_01364</name>
</gene>
<accession>A0A564ZI27</accession>
<dbReference type="PANTHER" id="PTHR44591:SF3">
    <property type="entry name" value="RESPONSE REGULATORY DOMAIN-CONTAINING PROTEIN"/>
    <property type="match status" value="1"/>
</dbReference>
<proteinExistence type="predicted"/>
<dbReference type="AlphaFoldDB" id="A0A564ZI27"/>
<dbReference type="SUPFAM" id="SSF52172">
    <property type="entry name" value="CheY-like"/>
    <property type="match status" value="1"/>
</dbReference>
<evidence type="ECO:0000313" key="4">
    <source>
        <dbReference type="EMBL" id="VUZ84989.1"/>
    </source>
</evidence>
<evidence type="ECO:0000256" key="2">
    <source>
        <dbReference type="PROSITE-ProRule" id="PRU00169"/>
    </source>
</evidence>
<keyword evidence="1 2" id="KW-0597">Phosphoprotein</keyword>
<keyword evidence="5" id="KW-1185">Reference proteome</keyword>
<sequence length="131" mass="14514">MDLYELYVPKILVVDDDGEMRQLLDDVLTREGFHVIQAANGSEALLKVQEGPYQVIVLDKIMTDLSGMEILPEVKRLQPDAQIILITAFGDRETCMEAMGKGATAYLAKPFGMSVLVQMVKKAIEQKIGEA</sequence>
<feature type="modified residue" description="4-aspartylphosphate" evidence="2">
    <location>
        <position position="59"/>
    </location>
</feature>
<dbReference type="SMART" id="SM00448">
    <property type="entry name" value="REC"/>
    <property type="match status" value="1"/>
</dbReference>
<organism evidence="4 5">
    <name type="scientific">Candidatus Methylomirabilis lanthanidiphila</name>
    <dbReference type="NCBI Taxonomy" id="2211376"/>
    <lineage>
        <taxon>Bacteria</taxon>
        <taxon>Candidatus Methylomirabilota</taxon>
        <taxon>Candidatus Methylomirabilia</taxon>
        <taxon>Candidatus Methylomirabilales</taxon>
        <taxon>Candidatus Methylomirabilaceae</taxon>
        <taxon>Candidatus Methylomirabilis</taxon>
    </lineage>
</organism>
<feature type="domain" description="Response regulatory" evidence="3">
    <location>
        <begin position="10"/>
        <end position="124"/>
    </location>
</feature>
<evidence type="ECO:0000259" key="3">
    <source>
        <dbReference type="PROSITE" id="PS50110"/>
    </source>
</evidence>
<dbReference type="GO" id="GO:0000160">
    <property type="term" value="P:phosphorelay signal transduction system"/>
    <property type="evidence" value="ECO:0007669"/>
    <property type="project" value="InterPro"/>
</dbReference>
<dbReference type="InterPro" id="IPR011006">
    <property type="entry name" value="CheY-like_superfamily"/>
</dbReference>
<evidence type="ECO:0000313" key="5">
    <source>
        <dbReference type="Proteomes" id="UP000334340"/>
    </source>
</evidence>
<protein>
    <submittedName>
        <fullName evidence="4">Fis family transcriptional regulator</fullName>
    </submittedName>
</protein>
<dbReference type="InterPro" id="IPR050595">
    <property type="entry name" value="Bact_response_regulator"/>
</dbReference>
<dbReference type="PROSITE" id="PS50110">
    <property type="entry name" value="RESPONSE_REGULATORY"/>
    <property type="match status" value="1"/>
</dbReference>
<dbReference type="Pfam" id="PF00072">
    <property type="entry name" value="Response_reg"/>
    <property type="match status" value="1"/>
</dbReference>
<dbReference type="EMBL" id="CABIKM010000022">
    <property type="protein sequence ID" value="VUZ84989.1"/>
    <property type="molecule type" value="Genomic_DNA"/>
</dbReference>